<comment type="caution">
    <text evidence="2">The sequence shown here is derived from an EMBL/GenBank/DDBJ whole genome shotgun (WGS) entry which is preliminary data.</text>
</comment>
<gene>
    <name evidence="2" type="ORF">O181_018772</name>
</gene>
<evidence type="ECO:0000313" key="2">
    <source>
        <dbReference type="EMBL" id="MBW0479057.1"/>
    </source>
</evidence>
<accession>A0A9Q3CA80</accession>
<name>A0A9Q3CA80_9BASI</name>
<keyword evidence="3" id="KW-1185">Reference proteome</keyword>
<organism evidence="2 3">
    <name type="scientific">Austropuccinia psidii MF-1</name>
    <dbReference type="NCBI Taxonomy" id="1389203"/>
    <lineage>
        <taxon>Eukaryota</taxon>
        <taxon>Fungi</taxon>
        <taxon>Dikarya</taxon>
        <taxon>Basidiomycota</taxon>
        <taxon>Pucciniomycotina</taxon>
        <taxon>Pucciniomycetes</taxon>
        <taxon>Pucciniales</taxon>
        <taxon>Sphaerophragmiaceae</taxon>
        <taxon>Austropuccinia</taxon>
    </lineage>
</organism>
<feature type="region of interest" description="Disordered" evidence="1">
    <location>
        <begin position="83"/>
        <end position="106"/>
    </location>
</feature>
<evidence type="ECO:0000256" key="1">
    <source>
        <dbReference type="SAM" id="MobiDB-lite"/>
    </source>
</evidence>
<reference evidence="2" key="1">
    <citation type="submission" date="2021-03" db="EMBL/GenBank/DDBJ databases">
        <title>Draft genome sequence of rust myrtle Austropuccinia psidii MF-1, a brazilian biotype.</title>
        <authorList>
            <person name="Quecine M.C."/>
            <person name="Pachon D.M.R."/>
            <person name="Bonatelli M.L."/>
            <person name="Correr F.H."/>
            <person name="Franceschini L.M."/>
            <person name="Leite T.F."/>
            <person name="Margarido G.R.A."/>
            <person name="Almeida C.A."/>
            <person name="Ferrarezi J.A."/>
            <person name="Labate C.A."/>
        </authorList>
    </citation>
    <scope>NUCLEOTIDE SEQUENCE</scope>
    <source>
        <strain evidence="2">MF-1</strain>
    </source>
</reference>
<dbReference type="Proteomes" id="UP000765509">
    <property type="component" value="Unassembled WGS sequence"/>
</dbReference>
<protein>
    <submittedName>
        <fullName evidence="2">Uncharacterized protein</fullName>
    </submittedName>
</protein>
<evidence type="ECO:0000313" key="3">
    <source>
        <dbReference type="Proteomes" id="UP000765509"/>
    </source>
</evidence>
<dbReference type="EMBL" id="AVOT02005437">
    <property type="protein sequence ID" value="MBW0479057.1"/>
    <property type="molecule type" value="Genomic_DNA"/>
</dbReference>
<proteinExistence type="predicted"/>
<dbReference type="AlphaFoldDB" id="A0A9Q3CA80"/>
<sequence length="484" mass="54420">MRFLQDVWLEEPILGVGTTAEDLLITNMMIPTRNQTVLVLFLISYLQPHVNSSPASFPAFSWFRRAKTTEDVVGGGVAAADAGSVGKGGHGTAQEPLNGGHVDPKNAAPSALTVKADLKAQKPKLFSQSMPDPRSPNSPSKVVTLFESNRDAAIAVTQRTGKLSEWYSKTLDQVANLFPNFYRRLRTVILMLNPEEDRNIGTFKAHFEAATPNRQSRIVIETFHSLASTRIARKPDELKDWVKGIEEVMKIADKKAFQSTLVETQLQKELCNLLLIASKREQETPLYQSYSDFETLGKNLYDRADAHPESFKADASYENVDWGRQLMNVDKKIYPTLKISKEIENKLMKDSLIKPHLEKILDMQGKVLSKEEVLEPLNKLINIAQDSALKNVKGDIIISKGEINTYSVDQRTAAVTALQYLYQLKEVMSLRGQYLELNAAITERIEEVFGATGDERLFLYPNFMKLKEAINSHHSKLVRIQPKT</sequence>